<organism evidence="1 2">
    <name type="scientific">Caballeronia sordidicola</name>
    <name type="common">Burkholderia sordidicola</name>
    <dbReference type="NCBI Taxonomy" id="196367"/>
    <lineage>
        <taxon>Bacteria</taxon>
        <taxon>Pseudomonadati</taxon>
        <taxon>Pseudomonadota</taxon>
        <taxon>Betaproteobacteria</taxon>
        <taxon>Burkholderiales</taxon>
        <taxon>Burkholderiaceae</taxon>
        <taxon>Caballeronia</taxon>
    </lineage>
</organism>
<dbReference type="AlphaFoldDB" id="A0A158EZX7"/>
<protein>
    <submittedName>
        <fullName evidence="1">Uncharacterized protein</fullName>
    </submittedName>
</protein>
<dbReference type="InterPro" id="IPR029044">
    <property type="entry name" value="Nucleotide-diphossugar_trans"/>
</dbReference>
<evidence type="ECO:0000313" key="1">
    <source>
        <dbReference type="EMBL" id="SAL13118.1"/>
    </source>
</evidence>
<dbReference type="Proteomes" id="UP000054893">
    <property type="component" value="Unassembled WGS sequence"/>
</dbReference>
<dbReference type="SUPFAM" id="SSF53448">
    <property type="entry name" value="Nucleotide-diphospho-sugar transferases"/>
    <property type="match status" value="1"/>
</dbReference>
<sequence>MTTIARIPANVFVATPSYGGLLTNGYVCGLLDLYDTADLHGFGLKINFNCFDSLITRARNTMVAEFLADEQFTHLMWIDSDIGFKGSDIVRLLLADRPVVAGVYPLKSDNWPETGLPEALPAGTTHADFRERFARYPATGFADALEPDHSGFVDALHAPTGFMLIKRDVFLRLVYAFPELQYKAGLIDRPDHNTGKMARFHYTFFDTMIDPESGIYLSEDYAFCRRIAQIGITPAIDAHSNLTHQGTAIFKGDFNRSLARQRASTPT</sequence>
<gene>
    <name evidence="1" type="ORF">AWB64_00593</name>
</gene>
<proteinExistence type="predicted"/>
<reference evidence="1 2" key="1">
    <citation type="submission" date="2016-01" db="EMBL/GenBank/DDBJ databases">
        <authorList>
            <person name="Oliw E.H."/>
        </authorList>
    </citation>
    <scope>NUCLEOTIDE SEQUENCE [LARGE SCALE GENOMIC DNA]</scope>
    <source>
        <strain evidence="1">LMG 22029</strain>
    </source>
</reference>
<dbReference type="OrthoDB" id="6679586at2"/>
<dbReference type="EMBL" id="FCOC02000001">
    <property type="protein sequence ID" value="SAL13118.1"/>
    <property type="molecule type" value="Genomic_DNA"/>
</dbReference>
<name>A0A158EZX7_CABSO</name>
<accession>A0A158EZX7</accession>
<evidence type="ECO:0000313" key="2">
    <source>
        <dbReference type="Proteomes" id="UP000054893"/>
    </source>
</evidence>